<evidence type="ECO:0000313" key="1">
    <source>
        <dbReference type="EMBL" id="WHS68262.1"/>
    </source>
</evidence>
<proteinExistence type="predicted"/>
<keyword evidence="2" id="KW-1185">Reference proteome</keyword>
<name>A0AAF0KZE7_9CAUD</name>
<protein>
    <submittedName>
        <fullName evidence="1">Uncharacterized protein</fullName>
    </submittedName>
</protein>
<sequence length="78" mass="9033">MIGLIFDILIPRFRTSDFCLEGNDAEGYDAVCEYTSRDIGERFDKIASISYFQLFGFVLFPKVHLDSIRAFTREDVLK</sequence>
<evidence type="ECO:0000313" key="2">
    <source>
        <dbReference type="Proteomes" id="UP001223176"/>
    </source>
</evidence>
<dbReference type="Proteomes" id="UP001223176">
    <property type="component" value="Segment"/>
</dbReference>
<organism evidence="1 2">
    <name type="scientific">phage PKM.Lu.22.1</name>
    <dbReference type="NCBI Taxonomy" id="3049197"/>
    <lineage>
        <taxon>Viruses</taxon>
        <taxon>Duplodnaviria</taxon>
        <taxon>Heunggongvirae</taxon>
        <taxon>Uroviricota</taxon>
        <taxon>Caudoviricetes</taxon>
        <taxon>Grimontviridae</taxon>
    </lineage>
</organism>
<dbReference type="EMBL" id="OQ829281">
    <property type="protein sequence ID" value="WHS68262.1"/>
    <property type="molecule type" value="Genomic_DNA"/>
</dbReference>
<accession>A0AAF0KZE7</accession>
<reference evidence="1" key="1">
    <citation type="submission" date="2023-04" db="EMBL/GenBank/DDBJ databases">
        <title>Isolation and Characterization of Novel Plasmid-specific Phages Infecting Bacteria Carrying Diverse Conjugative Plasmids.</title>
        <authorList>
            <person name="Parra B."/>
            <person name="Cockx B."/>
            <person name="Lutz V.T."/>
            <person name="Bronsted L."/>
            <person name="Smets B.F."/>
            <person name="Dechesne A."/>
        </authorList>
    </citation>
    <scope>NUCLEOTIDE SEQUENCE</scope>
</reference>